<proteinExistence type="predicted"/>
<comment type="caution">
    <text evidence="3">The sequence shown here is derived from an EMBL/GenBank/DDBJ whole genome shotgun (WGS) entry which is preliminary data.</text>
</comment>
<feature type="chain" id="PRO_5041406256" evidence="2">
    <location>
        <begin position="26"/>
        <end position="829"/>
    </location>
</feature>
<evidence type="ECO:0000313" key="3">
    <source>
        <dbReference type="EMBL" id="KAK0507971.1"/>
    </source>
</evidence>
<dbReference type="EMBL" id="JAFEKC020000022">
    <property type="protein sequence ID" value="KAK0507971.1"/>
    <property type="molecule type" value="Genomic_DNA"/>
</dbReference>
<keyword evidence="4" id="KW-1185">Reference proteome</keyword>
<reference evidence="3" key="1">
    <citation type="submission" date="2023-03" db="EMBL/GenBank/DDBJ databases">
        <title>Complete genome of Cladonia borealis.</title>
        <authorList>
            <person name="Park H."/>
        </authorList>
    </citation>
    <scope>NUCLEOTIDE SEQUENCE</scope>
    <source>
        <strain evidence="3">ANT050790</strain>
    </source>
</reference>
<keyword evidence="1" id="KW-0472">Membrane</keyword>
<feature type="transmembrane region" description="Helical" evidence="1">
    <location>
        <begin position="347"/>
        <end position="365"/>
    </location>
</feature>
<evidence type="ECO:0000313" key="4">
    <source>
        <dbReference type="Proteomes" id="UP001166286"/>
    </source>
</evidence>
<keyword evidence="2" id="KW-0732">Signal</keyword>
<sequence length="829" mass="87069">MLILTKFSFHVLPCILVSLFGLASSLYLDVSQRNNHVHLLPRVGASRNVWVIAQLVDLPIYGQDGYVEFPMHTYLFVSGTSTDGPLKIEIATDNNNNPYIRVKDFTTAGTSNFVPGGPDDSRVLQGQTRLTNQAFLDPNQGTGVVTDALYEDAIYRIGPNYIGNLNTCQDFVKRIVARLSLPLAAETQNWFNLFDQHGVRSYGDVSQAMEVTQYVEGVDGNTNTLKGSFDTPTDLCQAGTPKRDGACSNTPIKGKEQLLGGKNELALNEDASSLPADVLDVTSTDVIPTKALPADLGGSDLKVSIVRNAGALTRYITIGKEVVTGLGVAATVAGAVFVILDFVDGNWVGGAIGAVGMAAGLAAGFALSGPIGWIVGGAIAALFAILPGIFKGSNPPADRTDVQGIIQWKLFGDKDHTGNEQCQQGTNDVPANSNCTALYGAGTLSMAMGMDNFDAIVFLTQFNKGYAMSIPEIAAAFYVVNETTPGDGSDKMATITCNNNKGVPAGRAGIVGADPPNVCDNPVFALNRQLITLANINVTADKVFNSIIPASGGNCKLVAQPGDAVFSDYNVTLGGLPSSIACGLTASTQIQGTTVPIGSNGTNSTDGQGGAYVAPPPATPFKSLDPTGYVCLAHDNDPPFCLPPGTYQKQSGLGFEIKSVDTLTLPPGGWSLGTTWEDAPEPRDPRPQGFTTHVYKDNQDPTKPSTELTNFKFDMGAIDTNLDGKANFNITGPNDGPDPVCCLFSGTQFGGNVWCVGVGGGPTLPQWSDVAQSVSCHGGGNVWLYAQSYGDTGGALIRGNVEDLSNEPYGNGKGTFSQNVKALWVLKGS</sequence>
<protein>
    <submittedName>
        <fullName evidence="3">Uncharacterized protein</fullName>
    </submittedName>
</protein>
<gene>
    <name evidence="3" type="ORF">JMJ35_009860</name>
</gene>
<feature type="signal peptide" evidence="2">
    <location>
        <begin position="1"/>
        <end position="25"/>
    </location>
</feature>
<accession>A0AA39U536</accession>
<dbReference type="Proteomes" id="UP001166286">
    <property type="component" value="Unassembled WGS sequence"/>
</dbReference>
<name>A0AA39U536_9LECA</name>
<keyword evidence="1" id="KW-1133">Transmembrane helix</keyword>
<feature type="transmembrane region" description="Helical" evidence="1">
    <location>
        <begin position="322"/>
        <end position="340"/>
    </location>
</feature>
<evidence type="ECO:0000256" key="1">
    <source>
        <dbReference type="SAM" id="Phobius"/>
    </source>
</evidence>
<keyword evidence="1" id="KW-0812">Transmembrane</keyword>
<dbReference type="AlphaFoldDB" id="A0AA39U536"/>
<evidence type="ECO:0000256" key="2">
    <source>
        <dbReference type="SAM" id="SignalP"/>
    </source>
</evidence>
<feature type="transmembrane region" description="Helical" evidence="1">
    <location>
        <begin position="371"/>
        <end position="390"/>
    </location>
</feature>
<organism evidence="3 4">
    <name type="scientific">Cladonia borealis</name>
    <dbReference type="NCBI Taxonomy" id="184061"/>
    <lineage>
        <taxon>Eukaryota</taxon>
        <taxon>Fungi</taxon>
        <taxon>Dikarya</taxon>
        <taxon>Ascomycota</taxon>
        <taxon>Pezizomycotina</taxon>
        <taxon>Lecanoromycetes</taxon>
        <taxon>OSLEUM clade</taxon>
        <taxon>Lecanoromycetidae</taxon>
        <taxon>Lecanorales</taxon>
        <taxon>Lecanorineae</taxon>
        <taxon>Cladoniaceae</taxon>
        <taxon>Cladonia</taxon>
    </lineage>
</organism>